<sequence>MRKTQILLHLILMLLAFQPHFAISSTFQETKSATNFKINTAAYNSRIISGKNWKTLRNTMDAEKKVVPKTPSGPNPIGNHRPPSRK</sequence>
<dbReference type="Proteomes" id="UP001634393">
    <property type="component" value="Unassembled WGS sequence"/>
</dbReference>
<reference evidence="3 4" key="1">
    <citation type="submission" date="2024-12" db="EMBL/GenBank/DDBJ databases">
        <title>The unique morphological basis and parallel evolutionary history of personate flowers in Penstemon.</title>
        <authorList>
            <person name="Depatie T.H."/>
            <person name="Wessinger C.A."/>
        </authorList>
    </citation>
    <scope>NUCLEOTIDE SEQUENCE [LARGE SCALE GENOMIC DNA]</scope>
    <source>
        <strain evidence="3">WTNN_2</strain>
        <tissue evidence="3">Leaf</tissue>
    </source>
</reference>
<evidence type="ECO:0000256" key="2">
    <source>
        <dbReference type="SAM" id="SignalP"/>
    </source>
</evidence>
<feature type="signal peptide" evidence="2">
    <location>
        <begin position="1"/>
        <end position="24"/>
    </location>
</feature>
<evidence type="ECO:0000313" key="4">
    <source>
        <dbReference type="Proteomes" id="UP001634393"/>
    </source>
</evidence>
<keyword evidence="4" id="KW-1185">Reference proteome</keyword>
<name>A0ABD3UMG3_9LAMI</name>
<comment type="caution">
    <text evidence="3">The sequence shown here is derived from an EMBL/GenBank/DDBJ whole genome shotgun (WGS) entry which is preliminary data.</text>
</comment>
<proteinExistence type="predicted"/>
<evidence type="ECO:0000256" key="1">
    <source>
        <dbReference type="SAM" id="MobiDB-lite"/>
    </source>
</evidence>
<evidence type="ECO:0000313" key="3">
    <source>
        <dbReference type="EMBL" id="KAL3850689.1"/>
    </source>
</evidence>
<protein>
    <submittedName>
        <fullName evidence="3">Uncharacterized protein</fullName>
    </submittedName>
</protein>
<feature type="region of interest" description="Disordered" evidence="1">
    <location>
        <begin position="64"/>
        <end position="86"/>
    </location>
</feature>
<dbReference type="EMBL" id="JBJXBP010000001">
    <property type="protein sequence ID" value="KAL3850689.1"/>
    <property type="molecule type" value="Genomic_DNA"/>
</dbReference>
<accession>A0ABD3UMG3</accession>
<dbReference type="AlphaFoldDB" id="A0ABD3UMG3"/>
<organism evidence="3 4">
    <name type="scientific">Penstemon smallii</name>
    <dbReference type="NCBI Taxonomy" id="265156"/>
    <lineage>
        <taxon>Eukaryota</taxon>
        <taxon>Viridiplantae</taxon>
        <taxon>Streptophyta</taxon>
        <taxon>Embryophyta</taxon>
        <taxon>Tracheophyta</taxon>
        <taxon>Spermatophyta</taxon>
        <taxon>Magnoliopsida</taxon>
        <taxon>eudicotyledons</taxon>
        <taxon>Gunneridae</taxon>
        <taxon>Pentapetalae</taxon>
        <taxon>asterids</taxon>
        <taxon>lamiids</taxon>
        <taxon>Lamiales</taxon>
        <taxon>Plantaginaceae</taxon>
        <taxon>Cheloneae</taxon>
        <taxon>Penstemon</taxon>
    </lineage>
</organism>
<gene>
    <name evidence="3" type="ORF">ACJIZ3_012571</name>
</gene>
<keyword evidence="2" id="KW-0732">Signal</keyword>
<feature type="chain" id="PRO_5044871643" evidence="2">
    <location>
        <begin position="25"/>
        <end position="86"/>
    </location>
</feature>